<dbReference type="EMBL" id="LSCQ01000071">
    <property type="protein sequence ID" value="KXB34870.1"/>
    <property type="molecule type" value="Genomic_DNA"/>
</dbReference>
<accession>A0A133XVA8</accession>
<feature type="region of interest" description="Disordered" evidence="1">
    <location>
        <begin position="1"/>
        <end position="21"/>
    </location>
</feature>
<sequence>MPPLHPNCRSTIVPDDEDMDRADERDIEEVRRLLGKEADEGYNKDMKPFDLMSKNQSFTVGKDIRVHAKKIYGTDYDFWVQDDTKKIRDTMYVVENNLKLIFDYEVPTVVFLKKSKLSGWAGYSYKQDILFISDELHSEESAKNLLLDNYFASVDLKDILIHELTHKKHWDTAKKFYKNNKKRYNNLEEAKKSMDSPIISFIKEQQAIDYNYLYKISEYADISGLQNRYNEVIAESITAGNRLDDQSLIMKIKEAFKWK</sequence>
<dbReference type="AlphaFoldDB" id="A0A133XVA8"/>
<evidence type="ECO:0000313" key="2">
    <source>
        <dbReference type="EMBL" id="KXB34870.1"/>
    </source>
</evidence>
<evidence type="ECO:0000256" key="1">
    <source>
        <dbReference type="SAM" id="MobiDB-lite"/>
    </source>
</evidence>
<dbReference type="Proteomes" id="UP000070422">
    <property type="component" value="Unassembled WGS sequence"/>
</dbReference>
<proteinExistence type="predicted"/>
<reference evidence="2 3" key="1">
    <citation type="submission" date="2016-01" db="EMBL/GenBank/DDBJ databases">
        <authorList>
            <person name="Oliw E.H."/>
        </authorList>
    </citation>
    <scope>NUCLEOTIDE SEQUENCE [LARGE SCALE GENOMIC DNA]</scope>
    <source>
        <strain evidence="2 3">KA00635</strain>
    </source>
</reference>
<gene>
    <name evidence="2" type="ORF">HMPREF3187_01259</name>
</gene>
<evidence type="ECO:0008006" key="4">
    <source>
        <dbReference type="Google" id="ProtNLM"/>
    </source>
</evidence>
<comment type="caution">
    <text evidence="2">The sequence shown here is derived from an EMBL/GenBank/DDBJ whole genome shotgun (WGS) entry which is preliminary data.</text>
</comment>
<protein>
    <recommendedName>
        <fullName evidence="4">Phage head morphogenesis domain-containing protein</fullName>
    </recommendedName>
</protein>
<evidence type="ECO:0000313" key="3">
    <source>
        <dbReference type="Proteomes" id="UP000070422"/>
    </source>
</evidence>
<organism evidence="2 3">
    <name type="scientific">Aerococcus christensenii</name>
    <dbReference type="NCBI Taxonomy" id="87541"/>
    <lineage>
        <taxon>Bacteria</taxon>
        <taxon>Bacillati</taxon>
        <taxon>Bacillota</taxon>
        <taxon>Bacilli</taxon>
        <taxon>Lactobacillales</taxon>
        <taxon>Aerococcaceae</taxon>
        <taxon>Aerococcus</taxon>
    </lineage>
</organism>
<name>A0A133XVA8_9LACT</name>
<dbReference type="PATRIC" id="fig|87541.4.peg.1241"/>